<feature type="compositionally biased region" description="Polar residues" evidence="7">
    <location>
        <begin position="915"/>
        <end position="924"/>
    </location>
</feature>
<feature type="transmembrane region" description="Helical" evidence="8">
    <location>
        <begin position="636"/>
        <end position="661"/>
    </location>
</feature>
<evidence type="ECO:0000256" key="6">
    <source>
        <dbReference type="ARBA" id="ARBA00023136"/>
    </source>
</evidence>
<dbReference type="Pfam" id="PF12621">
    <property type="entry name" value="PHM7_ext"/>
    <property type="match status" value="1"/>
</dbReference>
<feature type="compositionally biased region" description="Basic residues" evidence="7">
    <location>
        <begin position="271"/>
        <end position="280"/>
    </location>
</feature>
<evidence type="ECO:0000256" key="3">
    <source>
        <dbReference type="ARBA" id="ARBA00022448"/>
    </source>
</evidence>
<feature type="transmembrane region" description="Helical" evidence="8">
    <location>
        <begin position="566"/>
        <end position="590"/>
    </location>
</feature>
<feature type="domain" description="CSC1/OSCA1-like N-terminal transmembrane" evidence="11">
    <location>
        <begin position="17"/>
        <end position="166"/>
    </location>
</feature>
<evidence type="ECO:0000256" key="5">
    <source>
        <dbReference type="ARBA" id="ARBA00022989"/>
    </source>
</evidence>
<keyword evidence="3" id="KW-0813">Transport</keyword>
<evidence type="ECO:0000259" key="11">
    <source>
        <dbReference type="Pfam" id="PF13967"/>
    </source>
</evidence>
<name>A0A8H5LPH5_9AGAR</name>
<reference evidence="13 14" key="1">
    <citation type="journal article" date="2020" name="ISME J.">
        <title>Uncovering the hidden diversity of litter-decomposition mechanisms in mushroom-forming fungi.</title>
        <authorList>
            <person name="Floudas D."/>
            <person name="Bentzer J."/>
            <person name="Ahren D."/>
            <person name="Johansson T."/>
            <person name="Persson P."/>
            <person name="Tunlid A."/>
        </authorList>
    </citation>
    <scope>NUCLEOTIDE SEQUENCE [LARGE SCALE GENOMIC DNA]</scope>
    <source>
        <strain evidence="13 14">CBS 291.85</strain>
    </source>
</reference>
<feature type="compositionally biased region" description="Polar residues" evidence="7">
    <location>
        <begin position="846"/>
        <end position="864"/>
    </location>
</feature>
<feature type="domain" description="CSC1/OSCA1-like cytosolic" evidence="12">
    <location>
        <begin position="191"/>
        <end position="417"/>
    </location>
</feature>
<feature type="region of interest" description="Disordered" evidence="7">
    <location>
        <begin position="837"/>
        <end position="1007"/>
    </location>
</feature>
<dbReference type="GO" id="GO:0005886">
    <property type="term" value="C:plasma membrane"/>
    <property type="evidence" value="ECO:0007669"/>
    <property type="project" value="TreeGrafter"/>
</dbReference>
<dbReference type="GO" id="GO:0005227">
    <property type="term" value="F:calcium-activated cation channel activity"/>
    <property type="evidence" value="ECO:0007669"/>
    <property type="project" value="InterPro"/>
</dbReference>
<feature type="compositionally biased region" description="Low complexity" evidence="7">
    <location>
        <begin position="925"/>
        <end position="940"/>
    </location>
</feature>
<comment type="subcellular location">
    <subcellularLocation>
        <location evidence="1">Membrane</location>
        <topology evidence="1">Multi-pass membrane protein</topology>
    </subcellularLocation>
</comment>
<feature type="transmembrane region" description="Helical" evidence="8">
    <location>
        <begin position="681"/>
        <end position="706"/>
    </location>
</feature>
<feature type="transmembrane region" description="Helical" evidence="8">
    <location>
        <begin position="18"/>
        <end position="38"/>
    </location>
</feature>
<dbReference type="AlphaFoldDB" id="A0A8H5LPH5"/>
<feature type="transmembrane region" description="Helical" evidence="8">
    <location>
        <begin position="99"/>
        <end position="121"/>
    </location>
</feature>
<comment type="similarity">
    <text evidence="2">Belongs to the CSC1 (TC 1.A.17) family.</text>
</comment>
<feature type="compositionally biased region" description="Basic and acidic residues" evidence="7">
    <location>
        <begin position="281"/>
        <end position="292"/>
    </location>
</feature>
<evidence type="ECO:0000256" key="8">
    <source>
        <dbReference type="SAM" id="Phobius"/>
    </source>
</evidence>
<evidence type="ECO:0000313" key="13">
    <source>
        <dbReference type="EMBL" id="KAF5364658.1"/>
    </source>
</evidence>
<dbReference type="InterPro" id="IPR003864">
    <property type="entry name" value="CSC1/OSCA1-like_7TM"/>
</dbReference>
<dbReference type="PANTHER" id="PTHR13018">
    <property type="entry name" value="PROBABLE MEMBRANE PROTEIN DUF221-RELATED"/>
    <property type="match status" value="1"/>
</dbReference>
<feature type="transmembrane region" description="Helical" evidence="8">
    <location>
        <begin position="524"/>
        <end position="546"/>
    </location>
</feature>
<feature type="transmembrane region" description="Helical" evidence="8">
    <location>
        <begin position="147"/>
        <end position="165"/>
    </location>
</feature>
<evidence type="ECO:0000256" key="7">
    <source>
        <dbReference type="SAM" id="MobiDB-lite"/>
    </source>
</evidence>
<keyword evidence="5 8" id="KW-1133">Transmembrane helix</keyword>
<feature type="region of interest" description="Disordered" evidence="7">
    <location>
        <begin position="271"/>
        <end position="294"/>
    </location>
</feature>
<feature type="compositionally biased region" description="Basic and acidic residues" evidence="7">
    <location>
        <begin position="945"/>
        <end position="956"/>
    </location>
</feature>
<feature type="compositionally biased region" description="Basic and acidic residues" evidence="7">
    <location>
        <begin position="876"/>
        <end position="898"/>
    </location>
</feature>
<dbReference type="Pfam" id="PF14703">
    <property type="entry name" value="PHM7_cyt"/>
    <property type="match status" value="1"/>
</dbReference>
<dbReference type="Proteomes" id="UP000559256">
    <property type="component" value="Unassembled WGS sequence"/>
</dbReference>
<accession>A0A8H5LPH5</accession>
<evidence type="ECO:0000259" key="9">
    <source>
        <dbReference type="Pfam" id="PF02714"/>
    </source>
</evidence>
<sequence length="1074" mass="120430">MSTITANGASSSNTTSSFLTALVVNGALLGIEVGAFLVMKTTLYRIFSARTYLPPPAKRSLQLPKGLWKWLPAVIASPSEEIIHKNGLDAYMFLRYLRLLIKIFLVFTVMTFAVIVPVNYIHENGARSSFERITWTNLARPEDQPRFAAHVVMVYILTFFVIFSIRSEMSHFVHMRHQFLLSPSHSAHAQARTVLLTSVPDELANEHDMRQFASFVPGGVDKVWIYRDTKELNRLFEERQDACGKLEAAVASLLKDATAIWRKRAKMWEKKGKKARKAEKKKAQEDGGEKDTVVSVDVDLENQEDGNEMVVPPPSREFLDELVPANKRPTHRTGTLGMFGEKVDTIDWCKQEISDLNIKIQQARAHLVEGKPLGSVFILCNLQMGAHILAQCVSYHEPFKMIDKWIETHPKDIIWNNLDDNALEMRWRHLVSWLALIGLILAWFFPAAFIGTLSNIDSLCHDVHFLGWICRDLPHTVQNIIQGFLPPVLLAALFALLPLILKTLAWYGNIPRHSLISISVYRRFFIFLLIHGFLIVTITSGLTEAIEDIINNPTSTLQSLANRLPGASVFFLSYMVTQGMSGAGMALIQLMPLIKHYFKKVFLGRTPRQAFAVTFRMPSIDFGETLPRLSLLATIAFAYSVLNPLINFLAFVSYIMMYIAYKFLFLQVLDQPDQSETGGLYFPMGISNLFVGLYIEQICLACLFFLKTSNSTSRTAALAEGILMVFLVVITAIAQSTIRRSYKPITEFLPMSLATKQMAERYAHKKRDKHDGDDDDGEVMDLFSRHYITSVRRRITKFPKAIPKTIGGTLGTIGTITAKAGAKVGLAVGISGFSDEGHEQHELQPRGSSSPPSSALIPTTTTAAGPSGLLRPSTEMGHDDDHISDHHDETHDEHRELINDNATACPPLTSRPSDRGSTSSFTMQSFRPSIPLRLSRPPSFNNVSDHSHYEELKSPDQDQGQSLPPPRPFLHHLGTSNTSRSRREKGESVVVPPPPREEDEEDLDDHAFDHPSTYVEQRWIWVPKDRLGLSKVIIQELKDAGVEASDDGATMDKKGVVEVTRNPPDEVWEDGHNV</sequence>
<dbReference type="InterPro" id="IPR032880">
    <property type="entry name" value="CSC1/OSCA1-like_N"/>
</dbReference>
<feature type="domain" description="10TM putative phosphate transporter extracellular tail" evidence="10">
    <location>
        <begin position="997"/>
        <end position="1065"/>
    </location>
</feature>
<feature type="transmembrane region" description="Helical" evidence="8">
    <location>
        <begin position="718"/>
        <end position="738"/>
    </location>
</feature>
<keyword evidence="6 8" id="KW-0472">Membrane</keyword>
<gene>
    <name evidence="13" type="ORF">D9758_005530</name>
</gene>
<feature type="transmembrane region" description="Helical" evidence="8">
    <location>
        <begin position="484"/>
        <end position="504"/>
    </location>
</feature>
<dbReference type="EMBL" id="JAACJM010000032">
    <property type="protein sequence ID" value="KAF5364658.1"/>
    <property type="molecule type" value="Genomic_DNA"/>
</dbReference>
<organism evidence="13 14">
    <name type="scientific">Tetrapyrgos nigripes</name>
    <dbReference type="NCBI Taxonomy" id="182062"/>
    <lineage>
        <taxon>Eukaryota</taxon>
        <taxon>Fungi</taxon>
        <taxon>Dikarya</taxon>
        <taxon>Basidiomycota</taxon>
        <taxon>Agaricomycotina</taxon>
        <taxon>Agaricomycetes</taxon>
        <taxon>Agaricomycetidae</taxon>
        <taxon>Agaricales</taxon>
        <taxon>Marasmiineae</taxon>
        <taxon>Marasmiaceae</taxon>
        <taxon>Tetrapyrgos</taxon>
    </lineage>
</organism>
<evidence type="ECO:0000256" key="2">
    <source>
        <dbReference type="ARBA" id="ARBA00007779"/>
    </source>
</evidence>
<dbReference type="InterPro" id="IPR045122">
    <property type="entry name" value="Csc1-like"/>
</dbReference>
<evidence type="ECO:0008006" key="15">
    <source>
        <dbReference type="Google" id="ProtNLM"/>
    </source>
</evidence>
<feature type="transmembrane region" description="Helical" evidence="8">
    <location>
        <begin position="430"/>
        <end position="449"/>
    </location>
</feature>
<evidence type="ECO:0000259" key="10">
    <source>
        <dbReference type="Pfam" id="PF12621"/>
    </source>
</evidence>
<proteinExistence type="inferred from homology"/>
<protein>
    <recommendedName>
        <fullName evidence="15">DUF221-domain-containing protein</fullName>
    </recommendedName>
</protein>
<feature type="domain" description="CSC1/OSCA1-like 7TM region" evidence="9">
    <location>
        <begin position="428"/>
        <end position="704"/>
    </location>
</feature>
<keyword evidence="14" id="KW-1185">Reference proteome</keyword>
<dbReference type="InterPro" id="IPR027815">
    <property type="entry name" value="CSC1/OSCA1-like_cyt"/>
</dbReference>
<dbReference type="PANTHER" id="PTHR13018:SF143">
    <property type="entry name" value="CSC1_OSCA1-LIKE 7TM REGION DOMAIN-CONTAINING PROTEIN"/>
    <property type="match status" value="1"/>
</dbReference>
<evidence type="ECO:0000259" key="12">
    <source>
        <dbReference type="Pfam" id="PF14703"/>
    </source>
</evidence>
<dbReference type="OrthoDB" id="1076608at2759"/>
<evidence type="ECO:0000313" key="14">
    <source>
        <dbReference type="Proteomes" id="UP000559256"/>
    </source>
</evidence>
<dbReference type="InterPro" id="IPR022257">
    <property type="entry name" value="PHM7_ext"/>
</dbReference>
<evidence type="ECO:0000256" key="4">
    <source>
        <dbReference type="ARBA" id="ARBA00022692"/>
    </source>
</evidence>
<dbReference type="Pfam" id="PF02714">
    <property type="entry name" value="RSN1_7TM"/>
    <property type="match status" value="1"/>
</dbReference>
<comment type="caution">
    <text evidence="13">The sequence shown here is derived from an EMBL/GenBank/DDBJ whole genome shotgun (WGS) entry which is preliminary data.</text>
</comment>
<evidence type="ECO:0000256" key="1">
    <source>
        <dbReference type="ARBA" id="ARBA00004141"/>
    </source>
</evidence>
<keyword evidence="4 8" id="KW-0812">Transmembrane</keyword>
<dbReference type="Pfam" id="PF13967">
    <property type="entry name" value="RSN1_TM"/>
    <property type="match status" value="1"/>
</dbReference>